<proteinExistence type="predicted"/>
<accession>A0A4R2M321</accession>
<dbReference type="RefSeq" id="WP_242478762.1">
    <property type="nucleotide sequence ID" value="NZ_CP181386.1"/>
</dbReference>
<organism evidence="3 4">
    <name type="scientific">Rubrivivax gelatinosus</name>
    <name type="common">Rhodocyclus gelatinosus</name>
    <name type="synonym">Rhodopseudomonas gelatinosa</name>
    <dbReference type="NCBI Taxonomy" id="28068"/>
    <lineage>
        <taxon>Bacteria</taxon>
        <taxon>Pseudomonadati</taxon>
        <taxon>Pseudomonadota</taxon>
        <taxon>Betaproteobacteria</taxon>
        <taxon>Burkholderiales</taxon>
        <taxon>Sphaerotilaceae</taxon>
        <taxon>Rubrivivax</taxon>
    </lineage>
</organism>
<keyword evidence="2" id="KW-0472">Membrane</keyword>
<feature type="region of interest" description="Disordered" evidence="1">
    <location>
        <begin position="51"/>
        <end position="118"/>
    </location>
</feature>
<name>A0A4R2M321_RUBGE</name>
<evidence type="ECO:0000313" key="3">
    <source>
        <dbReference type="EMBL" id="TCO98423.1"/>
    </source>
</evidence>
<feature type="transmembrane region" description="Helical" evidence="2">
    <location>
        <begin position="6"/>
        <end position="25"/>
    </location>
</feature>
<sequence>MDAYWPPLLAAALVFVVFSVAAAWWHRRRVAQLRRLLVDAEDSRFAAEAEARELKRQLHPAPAPHDQTERRAALDRALAPQQAARAADAGWAETQPMSMRPDPRDFAPTQPWVEPPPR</sequence>
<dbReference type="EMBL" id="SLXD01000017">
    <property type="protein sequence ID" value="TCO98423.1"/>
    <property type="molecule type" value="Genomic_DNA"/>
</dbReference>
<evidence type="ECO:0000256" key="2">
    <source>
        <dbReference type="SAM" id="Phobius"/>
    </source>
</evidence>
<evidence type="ECO:0000256" key="1">
    <source>
        <dbReference type="SAM" id="MobiDB-lite"/>
    </source>
</evidence>
<comment type="caution">
    <text evidence="3">The sequence shown here is derived from an EMBL/GenBank/DDBJ whole genome shotgun (WGS) entry which is preliminary data.</text>
</comment>
<feature type="compositionally biased region" description="Low complexity" evidence="1">
    <location>
        <begin position="75"/>
        <end position="89"/>
    </location>
</feature>
<keyword evidence="2" id="KW-1133">Transmembrane helix</keyword>
<gene>
    <name evidence="3" type="ORF">EV684_11769</name>
</gene>
<reference evidence="3 4" key="1">
    <citation type="submission" date="2019-03" db="EMBL/GenBank/DDBJ databases">
        <title>Genomic Encyclopedia of Type Strains, Phase IV (KMG-IV): sequencing the most valuable type-strain genomes for metagenomic binning, comparative biology and taxonomic classification.</title>
        <authorList>
            <person name="Goeker M."/>
        </authorList>
    </citation>
    <scope>NUCLEOTIDE SEQUENCE [LARGE SCALE GENOMIC DNA]</scope>
    <source>
        <strain evidence="3 4">DSM 1709</strain>
    </source>
</reference>
<evidence type="ECO:0000313" key="4">
    <source>
        <dbReference type="Proteomes" id="UP000295106"/>
    </source>
</evidence>
<dbReference type="Proteomes" id="UP000295106">
    <property type="component" value="Unassembled WGS sequence"/>
</dbReference>
<dbReference type="GeneID" id="99683742"/>
<dbReference type="AlphaFoldDB" id="A0A4R2M321"/>
<protein>
    <submittedName>
        <fullName evidence="3">Uncharacterized protein</fullName>
    </submittedName>
</protein>
<keyword evidence="2" id="KW-0812">Transmembrane</keyword>